<evidence type="ECO:0008006" key="5">
    <source>
        <dbReference type="Google" id="ProtNLM"/>
    </source>
</evidence>
<evidence type="ECO:0000313" key="3">
    <source>
        <dbReference type="EMBL" id="HIX86615.1"/>
    </source>
</evidence>
<comment type="caution">
    <text evidence="3">The sequence shown here is derived from an EMBL/GenBank/DDBJ whole genome shotgun (WGS) entry which is preliminary data.</text>
</comment>
<sequence>MRYVLLLFLWISAGSLYGMTGAEELGEMRSLFERAKEAQGKKDYPAAIDAYGRLVALAPPAGQDSAAYEWLADGLLQLMYCYVFDGRREDGAIYFTRMYEANDCWIVRHSPRDIEICTAYALYEAAQPDRAAALIDHTWTRPNGDRSPERLYVDYGISSVIYNQIGEVRKAIDCNEHSLALLKGLPDKSKMAFVLGNLIYQYQQVGEFERALAAYDSLIVSGQGEVNPYGLCAAEVNAVHLFDEWGMEDEVFNHLEKAREAATRSAIPDAFLRVDNLATYYALLRKDYAAAGRLLDSVATRLPDRSQVSFYHRFYDHYRTVLAIGTAPEGDRRYLAAARQAIDTLAARPLDNLSVLACRLLGNALADRGEDALAIRAYQTCADYIGRHGLLNQQREIYYALATLYTRVGRQAEAGRFYQLAKRANDRFTERRNAGLVSQFSVKYQTLEKERQNLLLEKELLLKQRTIRYSVLIILALVLLGGLFVVWLLMRHRVLLLQHELDQLRQREDSRRLEEKEQQLQAVSDSRSRLDQAYQELRMELVHKDVDAARQEAINRFSPRLLTQEEERKFRQQFGQLHPAFLVRLREACPGVTNSEELHAMLIRLRLNVDEIAFTLGINRSSVHTARSRLRKKLGIPKTSSLEDFLMKL</sequence>
<feature type="transmembrane region" description="Helical" evidence="2">
    <location>
        <begin position="469"/>
        <end position="490"/>
    </location>
</feature>
<dbReference type="GO" id="GO:0003677">
    <property type="term" value="F:DNA binding"/>
    <property type="evidence" value="ECO:0007669"/>
    <property type="project" value="InterPro"/>
</dbReference>
<evidence type="ECO:0000313" key="4">
    <source>
        <dbReference type="Proteomes" id="UP000823847"/>
    </source>
</evidence>
<reference evidence="3" key="2">
    <citation type="submission" date="2021-04" db="EMBL/GenBank/DDBJ databases">
        <authorList>
            <person name="Gilroy R."/>
        </authorList>
    </citation>
    <scope>NUCLEOTIDE SEQUENCE</scope>
    <source>
        <strain evidence="3">ChiHecec2B26-12326</strain>
    </source>
</reference>
<dbReference type="AlphaFoldDB" id="A0A9D1XSN2"/>
<keyword evidence="2" id="KW-1133">Transmembrane helix</keyword>
<proteinExistence type="predicted"/>
<name>A0A9D1XSN2_9BACT</name>
<dbReference type="SUPFAM" id="SSF46894">
    <property type="entry name" value="C-terminal effector domain of the bipartite response regulators"/>
    <property type="match status" value="1"/>
</dbReference>
<dbReference type="Gene3D" id="1.25.40.10">
    <property type="entry name" value="Tetratricopeptide repeat domain"/>
    <property type="match status" value="2"/>
</dbReference>
<keyword evidence="2" id="KW-0472">Membrane</keyword>
<reference evidence="3" key="1">
    <citation type="journal article" date="2021" name="PeerJ">
        <title>Extensive microbial diversity within the chicken gut microbiome revealed by metagenomics and culture.</title>
        <authorList>
            <person name="Gilroy R."/>
            <person name="Ravi A."/>
            <person name="Getino M."/>
            <person name="Pursley I."/>
            <person name="Horton D.L."/>
            <person name="Alikhan N.F."/>
            <person name="Baker D."/>
            <person name="Gharbi K."/>
            <person name="Hall N."/>
            <person name="Watson M."/>
            <person name="Adriaenssens E.M."/>
            <person name="Foster-Nyarko E."/>
            <person name="Jarju S."/>
            <person name="Secka A."/>
            <person name="Antonio M."/>
            <person name="Oren A."/>
            <person name="Chaudhuri R.R."/>
            <person name="La Ragione R."/>
            <person name="Hildebrand F."/>
            <person name="Pallen M.J."/>
        </authorList>
    </citation>
    <scope>NUCLEOTIDE SEQUENCE</scope>
    <source>
        <strain evidence="3">ChiHecec2B26-12326</strain>
    </source>
</reference>
<accession>A0A9D1XSN2</accession>
<protein>
    <recommendedName>
        <fullName evidence="5">Tetratricopeptide repeat protein</fullName>
    </recommendedName>
</protein>
<keyword evidence="1" id="KW-0175">Coiled coil</keyword>
<dbReference type="Proteomes" id="UP000823847">
    <property type="component" value="Unassembled WGS sequence"/>
</dbReference>
<feature type="coiled-coil region" evidence="1">
    <location>
        <begin position="437"/>
        <end position="464"/>
    </location>
</feature>
<evidence type="ECO:0000256" key="1">
    <source>
        <dbReference type="SAM" id="Coils"/>
    </source>
</evidence>
<dbReference type="EMBL" id="DXEN01000064">
    <property type="protein sequence ID" value="HIX86615.1"/>
    <property type="molecule type" value="Genomic_DNA"/>
</dbReference>
<dbReference type="SMART" id="SM00028">
    <property type="entry name" value="TPR"/>
    <property type="match status" value="4"/>
</dbReference>
<dbReference type="SUPFAM" id="SSF48452">
    <property type="entry name" value="TPR-like"/>
    <property type="match status" value="2"/>
</dbReference>
<evidence type="ECO:0000256" key="2">
    <source>
        <dbReference type="SAM" id="Phobius"/>
    </source>
</evidence>
<keyword evidence="2" id="KW-0812">Transmembrane</keyword>
<dbReference type="InterPro" id="IPR019734">
    <property type="entry name" value="TPR_rpt"/>
</dbReference>
<dbReference type="InterPro" id="IPR011990">
    <property type="entry name" value="TPR-like_helical_dom_sf"/>
</dbReference>
<dbReference type="GO" id="GO:0006355">
    <property type="term" value="P:regulation of DNA-templated transcription"/>
    <property type="evidence" value="ECO:0007669"/>
    <property type="project" value="InterPro"/>
</dbReference>
<gene>
    <name evidence="3" type="ORF">H9848_08440</name>
</gene>
<dbReference type="InterPro" id="IPR016032">
    <property type="entry name" value="Sig_transdc_resp-reg_C-effctor"/>
</dbReference>
<organism evidence="3 4">
    <name type="scientific">Candidatus Parabacteroides intestinigallinarum</name>
    <dbReference type="NCBI Taxonomy" id="2838722"/>
    <lineage>
        <taxon>Bacteria</taxon>
        <taxon>Pseudomonadati</taxon>
        <taxon>Bacteroidota</taxon>
        <taxon>Bacteroidia</taxon>
        <taxon>Bacteroidales</taxon>
        <taxon>Tannerellaceae</taxon>
        <taxon>Parabacteroides</taxon>
    </lineage>
</organism>